<organism evidence="1">
    <name type="scientific">Rhizophagus irregularis (strain DAOM 181602 / DAOM 197198 / MUCL 43194)</name>
    <name type="common">Arbuscular mycorrhizal fungus</name>
    <name type="synonym">Glomus intraradices</name>
    <dbReference type="NCBI Taxonomy" id="747089"/>
    <lineage>
        <taxon>Eukaryota</taxon>
        <taxon>Fungi</taxon>
        <taxon>Fungi incertae sedis</taxon>
        <taxon>Mucoromycota</taxon>
        <taxon>Glomeromycotina</taxon>
        <taxon>Glomeromycetes</taxon>
        <taxon>Glomerales</taxon>
        <taxon>Glomeraceae</taxon>
        <taxon>Rhizophagus</taxon>
    </lineage>
</organism>
<sequence>MCKYIRELELHISKKDNNHGFIRLIELNRLFNISLSTTSYFSGMHDEEFIETLELTLIKYARTIQSFSLTTSRPPNTTDFLSHLFNLTSLKSNGEFCVKNGIALNTKEKI</sequence>
<proteinExistence type="predicted"/>
<dbReference type="AlphaFoldDB" id="U9TW05"/>
<name>U9TW05_RHIID</name>
<dbReference type="HOGENOM" id="CLU_2172391_0_0_1"/>
<evidence type="ECO:0000313" key="1">
    <source>
        <dbReference type="EMBL" id="ESA07536.1"/>
    </source>
</evidence>
<dbReference type="EMBL" id="KI290212">
    <property type="protein sequence ID" value="ESA07536.1"/>
    <property type="molecule type" value="Genomic_DNA"/>
</dbReference>
<protein>
    <submittedName>
        <fullName evidence="1">Uncharacterized protein</fullName>
    </submittedName>
</protein>
<accession>U9TW05</accession>
<reference evidence="1" key="1">
    <citation type="submission" date="2013-07" db="EMBL/GenBank/DDBJ databases">
        <title>The genome of an arbuscular mycorrhizal fungus provides insights into the evolution of the oldest plant symbiosis.</title>
        <authorList>
            <consortium name="DOE Joint Genome Institute"/>
            <person name="Tisserant E."/>
            <person name="Malbreil M."/>
            <person name="Kuo A."/>
            <person name="Kohler A."/>
            <person name="Symeonidi A."/>
            <person name="Balestrini R."/>
            <person name="Charron P."/>
            <person name="Duensing N."/>
            <person name="Frei-dit-Frey N."/>
            <person name="Gianinazzi-Pearson V."/>
            <person name="Gilbert B."/>
            <person name="Handa Y."/>
            <person name="Hijri M."/>
            <person name="Kaul R."/>
            <person name="Kawaguchi M."/>
            <person name="Krajinski F."/>
            <person name="Lammers P."/>
            <person name="Lapierre D."/>
            <person name="Masclaux F.G."/>
            <person name="Murat C."/>
            <person name="Morin E."/>
            <person name="Ndikumana S."/>
            <person name="Pagni M."/>
            <person name="Petitpierre D."/>
            <person name="Requena N."/>
            <person name="Rosikiewicz P."/>
            <person name="Riley R."/>
            <person name="Saito K."/>
            <person name="San Clemente H."/>
            <person name="Shapiro H."/>
            <person name="van Tuinen D."/>
            <person name="Becard G."/>
            <person name="Bonfante P."/>
            <person name="Paszkowski U."/>
            <person name="Shachar-Hill Y."/>
            <person name="Young J.P."/>
            <person name="Sanders I.R."/>
            <person name="Henrissat B."/>
            <person name="Rensing S.A."/>
            <person name="Grigoriev I.V."/>
            <person name="Corradi N."/>
            <person name="Roux C."/>
            <person name="Martin F."/>
        </authorList>
    </citation>
    <scope>NUCLEOTIDE SEQUENCE</scope>
    <source>
        <strain evidence="1">DAOM 197198</strain>
    </source>
</reference>
<gene>
    <name evidence="1" type="ORF">GLOINDRAFT_32757</name>
</gene>